<evidence type="ECO:0000256" key="4">
    <source>
        <dbReference type="ARBA" id="ARBA00022845"/>
    </source>
</evidence>
<organism evidence="6 7">
    <name type="scientific">Tepidibacter hydrothermalis</name>
    <dbReference type="NCBI Taxonomy" id="3036126"/>
    <lineage>
        <taxon>Bacteria</taxon>
        <taxon>Bacillati</taxon>
        <taxon>Bacillota</taxon>
        <taxon>Clostridia</taxon>
        <taxon>Peptostreptococcales</taxon>
        <taxon>Peptostreptococcaceae</taxon>
        <taxon>Tepidibacter</taxon>
    </lineage>
</organism>
<evidence type="ECO:0000256" key="5">
    <source>
        <dbReference type="ARBA" id="ARBA00022884"/>
    </source>
</evidence>
<dbReference type="InterPro" id="IPR003751">
    <property type="entry name" value="CsrA"/>
</dbReference>
<dbReference type="EMBL" id="CP120733">
    <property type="protein sequence ID" value="WFD08647.1"/>
    <property type="molecule type" value="Genomic_DNA"/>
</dbReference>
<dbReference type="RefSeq" id="WP_277730554.1">
    <property type="nucleotide sequence ID" value="NZ_CP120733.1"/>
</dbReference>
<dbReference type="Proteomes" id="UP001222800">
    <property type="component" value="Chromosome"/>
</dbReference>
<keyword evidence="4" id="KW-0810">Translation regulation</keyword>
<dbReference type="PANTHER" id="PTHR34984">
    <property type="entry name" value="CARBON STORAGE REGULATOR"/>
    <property type="match status" value="1"/>
</dbReference>
<evidence type="ECO:0000313" key="6">
    <source>
        <dbReference type="EMBL" id="WFD08647.1"/>
    </source>
</evidence>
<keyword evidence="7" id="KW-1185">Reference proteome</keyword>
<keyword evidence="1" id="KW-0963">Cytoplasm</keyword>
<dbReference type="Pfam" id="PF02599">
    <property type="entry name" value="CsrA"/>
    <property type="match status" value="1"/>
</dbReference>
<proteinExistence type="predicted"/>
<dbReference type="InterPro" id="IPR036107">
    <property type="entry name" value="CsrA_sf"/>
</dbReference>
<protein>
    <submittedName>
        <fullName evidence="6">Carbon storage regulator</fullName>
    </submittedName>
</protein>
<evidence type="ECO:0000256" key="1">
    <source>
        <dbReference type="ARBA" id="ARBA00022490"/>
    </source>
</evidence>
<reference evidence="6 7" key="1">
    <citation type="submission" date="2023-03" db="EMBL/GenBank/DDBJ databases">
        <title>Complete genome sequence of Tepidibacter sp. SWIR-1, isolated from a deep-sea hydrothermal vent.</title>
        <authorList>
            <person name="Li X."/>
        </authorList>
    </citation>
    <scope>NUCLEOTIDE SEQUENCE [LARGE SCALE GENOMIC DNA]</scope>
    <source>
        <strain evidence="6 7">SWIR-1</strain>
    </source>
</reference>
<keyword evidence="3" id="KW-1005">Bacterial flagellum biogenesis</keyword>
<keyword evidence="5" id="KW-0694">RNA-binding</keyword>
<gene>
    <name evidence="6" type="ORF">P4S50_09560</name>
</gene>
<dbReference type="PANTHER" id="PTHR34984:SF1">
    <property type="entry name" value="CARBON STORAGE REGULATOR"/>
    <property type="match status" value="1"/>
</dbReference>
<dbReference type="Gene3D" id="2.60.40.4380">
    <property type="entry name" value="Translational regulator CsrA"/>
    <property type="match status" value="1"/>
</dbReference>
<name>A0ABY8E6W8_9FIRM</name>
<evidence type="ECO:0000256" key="2">
    <source>
        <dbReference type="ARBA" id="ARBA00022491"/>
    </source>
</evidence>
<dbReference type="SUPFAM" id="SSF117130">
    <property type="entry name" value="CsrA-like"/>
    <property type="match status" value="1"/>
</dbReference>
<evidence type="ECO:0000313" key="7">
    <source>
        <dbReference type="Proteomes" id="UP001222800"/>
    </source>
</evidence>
<evidence type="ECO:0000256" key="3">
    <source>
        <dbReference type="ARBA" id="ARBA00022795"/>
    </source>
</evidence>
<sequence length="56" mass="6276">MLVLGIKPGEFISINENVKINFVKVKENTIRVAIDAPKEVTILREGVQDKNILTNI</sequence>
<keyword evidence="2" id="KW-0678">Repressor</keyword>
<accession>A0ABY8E6W8</accession>